<dbReference type="EMBL" id="JAVYJV010000021">
    <property type="protein sequence ID" value="KAK4343017.1"/>
    <property type="molecule type" value="Genomic_DNA"/>
</dbReference>
<comment type="caution">
    <text evidence="2">The sequence shown here is derived from an EMBL/GenBank/DDBJ whole genome shotgun (WGS) entry which is preliminary data.</text>
</comment>
<feature type="region of interest" description="Disordered" evidence="1">
    <location>
        <begin position="1"/>
        <end position="27"/>
    </location>
</feature>
<reference evidence="2" key="1">
    <citation type="submission" date="2023-12" db="EMBL/GenBank/DDBJ databases">
        <title>Genome assembly of Anisodus tanguticus.</title>
        <authorList>
            <person name="Wang Y.-J."/>
        </authorList>
    </citation>
    <scope>NUCLEOTIDE SEQUENCE</scope>
    <source>
        <strain evidence="2">KB-2021</strain>
        <tissue evidence="2">Leaf</tissue>
    </source>
</reference>
<protein>
    <submittedName>
        <fullName evidence="2">Uncharacterized protein</fullName>
    </submittedName>
</protein>
<evidence type="ECO:0000313" key="2">
    <source>
        <dbReference type="EMBL" id="KAK4343017.1"/>
    </source>
</evidence>
<evidence type="ECO:0000256" key="1">
    <source>
        <dbReference type="SAM" id="MobiDB-lite"/>
    </source>
</evidence>
<feature type="compositionally biased region" description="Pro residues" evidence="1">
    <location>
        <begin position="13"/>
        <end position="24"/>
    </location>
</feature>
<organism evidence="2 3">
    <name type="scientific">Anisodus tanguticus</name>
    <dbReference type="NCBI Taxonomy" id="243964"/>
    <lineage>
        <taxon>Eukaryota</taxon>
        <taxon>Viridiplantae</taxon>
        <taxon>Streptophyta</taxon>
        <taxon>Embryophyta</taxon>
        <taxon>Tracheophyta</taxon>
        <taxon>Spermatophyta</taxon>
        <taxon>Magnoliopsida</taxon>
        <taxon>eudicotyledons</taxon>
        <taxon>Gunneridae</taxon>
        <taxon>Pentapetalae</taxon>
        <taxon>asterids</taxon>
        <taxon>lamiids</taxon>
        <taxon>Solanales</taxon>
        <taxon>Solanaceae</taxon>
        <taxon>Solanoideae</taxon>
        <taxon>Hyoscyameae</taxon>
        <taxon>Anisodus</taxon>
    </lineage>
</organism>
<keyword evidence="3" id="KW-1185">Reference proteome</keyword>
<sequence>MSPWRSRQGPPYHGQPPPAPPPVRRPFSTTRKTLLKLTYGLHHLPLISFKLKQRNEKKERGLEFNFIGPNASVSNHFNVTIISWKDQRHFQLISLLLGASNELVSSRLKVLSWMMS</sequence>
<proteinExistence type="predicted"/>
<accession>A0AAE1R300</accession>
<dbReference type="Proteomes" id="UP001291623">
    <property type="component" value="Unassembled WGS sequence"/>
</dbReference>
<name>A0AAE1R300_9SOLA</name>
<evidence type="ECO:0000313" key="3">
    <source>
        <dbReference type="Proteomes" id="UP001291623"/>
    </source>
</evidence>
<dbReference type="AlphaFoldDB" id="A0AAE1R300"/>
<gene>
    <name evidence="2" type="ORF">RND71_038833</name>
</gene>